<evidence type="ECO:0000259" key="1">
    <source>
        <dbReference type="Pfam" id="PF00425"/>
    </source>
</evidence>
<feature type="domain" description="Chorismate-utilising enzyme C-terminal" evidence="1">
    <location>
        <begin position="113"/>
        <end position="376"/>
    </location>
</feature>
<reference evidence="3" key="1">
    <citation type="journal article" date="2019" name="Int. J. Syst. Evol. Microbiol.">
        <title>The Global Catalogue of Microorganisms (GCM) 10K type strain sequencing project: providing services to taxonomists for standard genome sequencing and annotation.</title>
        <authorList>
            <consortium name="The Broad Institute Genomics Platform"/>
            <consortium name="The Broad Institute Genome Sequencing Center for Infectious Disease"/>
            <person name="Wu L."/>
            <person name="Ma J."/>
        </authorList>
    </citation>
    <scope>NUCLEOTIDE SEQUENCE [LARGE SCALE GENOMIC DNA]</scope>
    <source>
        <strain evidence="3">IBRC-M 10490</strain>
    </source>
</reference>
<dbReference type="InterPro" id="IPR005801">
    <property type="entry name" value="ADC_synthase"/>
</dbReference>
<gene>
    <name evidence="2" type="ORF">ACFO5K_26385</name>
</gene>
<dbReference type="RefSeq" id="WP_378568468.1">
    <property type="nucleotide sequence ID" value="NZ_JBHSDL010000038.1"/>
</dbReference>
<name>A0ABV8VSG8_9NOCA</name>
<proteinExistence type="predicted"/>
<dbReference type="EMBL" id="JBHSDL010000038">
    <property type="protein sequence ID" value="MFC4377613.1"/>
    <property type="molecule type" value="Genomic_DNA"/>
</dbReference>
<dbReference type="Proteomes" id="UP001595844">
    <property type="component" value="Unassembled WGS sequence"/>
</dbReference>
<protein>
    <submittedName>
        <fullName evidence="2">Isochorismate synthase MenF</fullName>
    </submittedName>
</protein>
<comment type="caution">
    <text evidence="2">The sequence shown here is derived from an EMBL/GenBank/DDBJ whole genome shotgun (WGS) entry which is preliminary data.</text>
</comment>
<dbReference type="Gene3D" id="3.60.120.10">
    <property type="entry name" value="Anthranilate synthase"/>
    <property type="match status" value="1"/>
</dbReference>
<sequence length="394" mass="41035">MTERMIPISTASSDPAFVLSRPQRTVSATAGGTVFRSAHEAITALRSGRISHIVGALPFTPGAPTALWAPESVTITDTPWQPGSHLEPQAVTPRPDSRTFPQFEFDAALPTPDEHRQRVATAVELLADPGHPLQKVVLARAIRARCANPVRAQDIFDLMVASDPMSNGFLVDLSAAGGRYPGRHLVGSSPEILVRRSGNRILSHPLAGSARRVLDDGDADRTAADTLLASAKDLAEHRFVTDQVAAVLRDRCAEVSTPAPELMATPAMWHLGTPITAAVPVAGPSALELAVALHPTPAVCGTPTGAAARVIADLEGERGFYAGAVGWCDADGNGEWMVSIRCAELAADGSTLLAHAGGGIVAASDPAAELAETTGKFQRILGPLGIADLPVTVG</sequence>
<dbReference type="SUPFAM" id="SSF56322">
    <property type="entry name" value="ADC synthase"/>
    <property type="match status" value="1"/>
</dbReference>
<evidence type="ECO:0000313" key="3">
    <source>
        <dbReference type="Proteomes" id="UP001595844"/>
    </source>
</evidence>
<accession>A0ABV8VSG8</accession>
<organism evidence="2 3">
    <name type="scientific">Nocardia halotolerans</name>
    <dbReference type="NCBI Taxonomy" id="1755878"/>
    <lineage>
        <taxon>Bacteria</taxon>
        <taxon>Bacillati</taxon>
        <taxon>Actinomycetota</taxon>
        <taxon>Actinomycetes</taxon>
        <taxon>Mycobacteriales</taxon>
        <taxon>Nocardiaceae</taxon>
        <taxon>Nocardia</taxon>
    </lineage>
</organism>
<keyword evidence="3" id="KW-1185">Reference proteome</keyword>
<dbReference type="Pfam" id="PF00425">
    <property type="entry name" value="Chorismate_bind"/>
    <property type="match status" value="1"/>
</dbReference>
<dbReference type="InterPro" id="IPR015890">
    <property type="entry name" value="Chorismate_C"/>
</dbReference>
<dbReference type="PANTHER" id="PTHR42839">
    <property type="entry name" value="ISOCHORISMATE SYNTHASE ENTC"/>
    <property type="match status" value="1"/>
</dbReference>
<dbReference type="PANTHER" id="PTHR42839:SF2">
    <property type="entry name" value="ISOCHORISMATE SYNTHASE ENTC"/>
    <property type="match status" value="1"/>
</dbReference>
<evidence type="ECO:0000313" key="2">
    <source>
        <dbReference type="EMBL" id="MFC4377613.1"/>
    </source>
</evidence>